<gene>
    <name evidence="2" type="ORF">AZI86_11745</name>
</gene>
<feature type="transmembrane region" description="Helical" evidence="1">
    <location>
        <begin position="55"/>
        <end position="77"/>
    </location>
</feature>
<dbReference type="EMBL" id="LUKE01000002">
    <property type="protein sequence ID" value="KYG64869.1"/>
    <property type="molecule type" value="Genomic_DNA"/>
</dbReference>
<dbReference type="AlphaFoldDB" id="A0A150WLI4"/>
<accession>A0A150WLI4</accession>
<protein>
    <recommendedName>
        <fullName evidence="4">Iron ABC transporter</fullName>
    </recommendedName>
</protein>
<dbReference type="RefSeq" id="WP_061835380.1">
    <property type="nucleotide sequence ID" value="NZ_LUKE01000002.1"/>
</dbReference>
<keyword evidence="1" id="KW-1133">Transmembrane helix</keyword>
<organism evidence="2 3">
    <name type="scientific">Bdellovibrio bacteriovorus</name>
    <dbReference type="NCBI Taxonomy" id="959"/>
    <lineage>
        <taxon>Bacteria</taxon>
        <taxon>Pseudomonadati</taxon>
        <taxon>Bdellovibrionota</taxon>
        <taxon>Bdellovibrionia</taxon>
        <taxon>Bdellovibrionales</taxon>
        <taxon>Pseudobdellovibrionaceae</taxon>
        <taxon>Bdellovibrio</taxon>
    </lineage>
</organism>
<evidence type="ECO:0000313" key="2">
    <source>
        <dbReference type="EMBL" id="KYG64869.1"/>
    </source>
</evidence>
<keyword evidence="3" id="KW-1185">Reference proteome</keyword>
<keyword evidence="1" id="KW-0812">Transmembrane</keyword>
<keyword evidence="1" id="KW-0472">Membrane</keyword>
<comment type="caution">
    <text evidence="2">The sequence shown here is derived from an EMBL/GenBank/DDBJ whole genome shotgun (WGS) entry which is preliminary data.</text>
</comment>
<dbReference type="PANTHER" id="PTHR40394:SF2">
    <property type="entry name" value="QUINOL:CYTOCHROME C OXIDOREDUCTASE MEMBRANE PROTEIN"/>
    <property type="match status" value="1"/>
</dbReference>
<reference evidence="2 3" key="1">
    <citation type="submission" date="2016-03" db="EMBL/GenBank/DDBJ databases">
        <authorList>
            <person name="Ploux O."/>
        </authorList>
    </citation>
    <scope>NUCLEOTIDE SEQUENCE [LARGE SCALE GENOMIC DNA]</scope>
    <source>
        <strain evidence="2 3">R0</strain>
    </source>
</reference>
<evidence type="ECO:0000256" key="1">
    <source>
        <dbReference type="SAM" id="Phobius"/>
    </source>
</evidence>
<proteinExistence type="predicted"/>
<dbReference type="OrthoDB" id="5293339at2"/>
<dbReference type="Proteomes" id="UP000075320">
    <property type="component" value="Unassembled WGS sequence"/>
</dbReference>
<dbReference type="PANTHER" id="PTHR40394">
    <property type="entry name" value="LIPOPROTEIN-RELATED"/>
    <property type="match status" value="1"/>
</dbReference>
<dbReference type="Pfam" id="PF11821">
    <property type="entry name" value="ActD"/>
    <property type="match status" value="1"/>
</dbReference>
<sequence length="174" mass="19192">MASQYTRGIAGIWLDEAGILKAARKTREAGFQKFDAISGYPIHGMEEACGIKRSWIPYVTFVAALVGLTGGLALTWWTSAVNWAVNVGGKPFFSLPAFVPIMFELTILFAALCSVGALFVACRIPRMDPPIIDPDLSSHKFAIFIPHDDVGYDEARIEKMFKDLGATEIKRTEY</sequence>
<dbReference type="InterPro" id="IPR021776">
    <property type="entry name" value="ActD"/>
</dbReference>
<evidence type="ECO:0000313" key="3">
    <source>
        <dbReference type="Proteomes" id="UP000075320"/>
    </source>
</evidence>
<feature type="transmembrane region" description="Helical" evidence="1">
    <location>
        <begin position="97"/>
        <end position="121"/>
    </location>
</feature>
<name>A0A150WLI4_BDEBC</name>
<evidence type="ECO:0008006" key="4">
    <source>
        <dbReference type="Google" id="ProtNLM"/>
    </source>
</evidence>